<dbReference type="EMBL" id="VIAR01000008">
    <property type="protein sequence ID" value="TQD38576.1"/>
    <property type="molecule type" value="Genomic_DNA"/>
</dbReference>
<sequence>MEEVKLFIFTYFAALLGVLPPGLVNMTVAKTCVDKGKQSGIFVALGSTLIVFFQALVAILMAKYIFTHPYVRTMLLRAGLVIFVILAIYFFIQGRNSENKKIKTAKKHRTKSFLKGSTIALLNVFPIPYFVVLSTLFNAQGGYDYGMLSIILFSTAAASGSFSSLYIYVVFFMKIEKHTQKFAKYSNYFMAGLMVLLIIVALIRMYFTA</sequence>
<evidence type="ECO:0000256" key="1">
    <source>
        <dbReference type="ARBA" id="ARBA00004651"/>
    </source>
</evidence>
<dbReference type="RefSeq" id="WP_141422003.1">
    <property type="nucleotide sequence ID" value="NZ_VIAR01000008.1"/>
</dbReference>
<keyword evidence="2" id="KW-1003">Cell membrane</keyword>
<evidence type="ECO:0000256" key="4">
    <source>
        <dbReference type="ARBA" id="ARBA00022989"/>
    </source>
</evidence>
<feature type="transmembrane region" description="Helical" evidence="6">
    <location>
        <begin position="40"/>
        <end position="62"/>
    </location>
</feature>
<dbReference type="OrthoDB" id="1451945at2"/>
<name>A0A507ZLK8_9FLAO</name>
<feature type="transmembrane region" description="Helical" evidence="6">
    <location>
        <begin position="145"/>
        <end position="173"/>
    </location>
</feature>
<feature type="transmembrane region" description="Helical" evidence="6">
    <location>
        <begin position="113"/>
        <end position="133"/>
    </location>
</feature>
<dbReference type="AlphaFoldDB" id="A0A507ZLK8"/>
<accession>A0A507ZLK8</accession>
<organism evidence="7 8">
    <name type="scientific">Haloflavibacter putidus</name>
    <dbReference type="NCBI Taxonomy" id="2576776"/>
    <lineage>
        <taxon>Bacteria</taxon>
        <taxon>Pseudomonadati</taxon>
        <taxon>Bacteroidota</taxon>
        <taxon>Flavobacteriia</taxon>
        <taxon>Flavobacteriales</taxon>
        <taxon>Flavobacteriaceae</taxon>
        <taxon>Haloflavibacter</taxon>
    </lineage>
</organism>
<evidence type="ECO:0000313" key="7">
    <source>
        <dbReference type="EMBL" id="TQD38576.1"/>
    </source>
</evidence>
<dbReference type="InterPro" id="IPR001123">
    <property type="entry name" value="LeuE-type"/>
</dbReference>
<evidence type="ECO:0000256" key="3">
    <source>
        <dbReference type="ARBA" id="ARBA00022692"/>
    </source>
</evidence>
<evidence type="ECO:0000256" key="5">
    <source>
        <dbReference type="ARBA" id="ARBA00023136"/>
    </source>
</evidence>
<dbReference type="Proteomes" id="UP000317169">
    <property type="component" value="Unassembled WGS sequence"/>
</dbReference>
<comment type="caution">
    <text evidence="7">The sequence shown here is derived from an EMBL/GenBank/DDBJ whole genome shotgun (WGS) entry which is preliminary data.</text>
</comment>
<protein>
    <submittedName>
        <fullName evidence="7">Lysine transporter LysE</fullName>
    </submittedName>
</protein>
<evidence type="ECO:0000256" key="6">
    <source>
        <dbReference type="SAM" id="Phobius"/>
    </source>
</evidence>
<feature type="transmembrane region" description="Helical" evidence="6">
    <location>
        <begin position="74"/>
        <end position="92"/>
    </location>
</feature>
<dbReference type="GO" id="GO:0005886">
    <property type="term" value="C:plasma membrane"/>
    <property type="evidence" value="ECO:0007669"/>
    <property type="project" value="UniProtKB-SubCell"/>
</dbReference>
<evidence type="ECO:0000313" key="8">
    <source>
        <dbReference type="Proteomes" id="UP000317169"/>
    </source>
</evidence>
<evidence type="ECO:0000256" key="2">
    <source>
        <dbReference type="ARBA" id="ARBA00022475"/>
    </source>
</evidence>
<keyword evidence="8" id="KW-1185">Reference proteome</keyword>
<gene>
    <name evidence="7" type="ORF">FKR84_09145</name>
</gene>
<feature type="transmembrane region" description="Helical" evidence="6">
    <location>
        <begin position="185"/>
        <end position="207"/>
    </location>
</feature>
<feature type="transmembrane region" description="Helical" evidence="6">
    <location>
        <begin position="6"/>
        <end position="28"/>
    </location>
</feature>
<dbReference type="GO" id="GO:0006865">
    <property type="term" value="P:amino acid transport"/>
    <property type="evidence" value="ECO:0007669"/>
    <property type="project" value="InterPro"/>
</dbReference>
<keyword evidence="4 6" id="KW-1133">Transmembrane helix</keyword>
<reference evidence="7 8" key="1">
    <citation type="submission" date="2019-06" db="EMBL/GenBank/DDBJ databases">
        <title>Flavibacter putida gen. nov., sp. nov., a novel marine bacterium of the family Flavobacteriaceae isolated from coastal seawater.</title>
        <authorList>
            <person name="Feng X."/>
        </authorList>
    </citation>
    <scope>NUCLEOTIDE SEQUENCE [LARGE SCALE GENOMIC DNA]</scope>
    <source>
        <strain evidence="7 8">PLHSN227</strain>
    </source>
</reference>
<keyword evidence="5 6" id="KW-0472">Membrane</keyword>
<comment type="subcellular location">
    <subcellularLocation>
        <location evidence="1">Cell membrane</location>
        <topology evidence="1">Multi-pass membrane protein</topology>
    </subcellularLocation>
</comment>
<dbReference type="Pfam" id="PF01810">
    <property type="entry name" value="LysE"/>
    <property type="match status" value="1"/>
</dbReference>
<proteinExistence type="predicted"/>
<keyword evidence="3 6" id="KW-0812">Transmembrane</keyword>